<reference evidence="1 2" key="1">
    <citation type="journal article" date="2016" name="Nat. Commun.">
        <title>Thousands of microbial genomes shed light on interconnected biogeochemical processes in an aquifer system.</title>
        <authorList>
            <person name="Anantharaman K."/>
            <person name="Brown C.T."/>
            <person name="Hug L.A."/>
            <person name="Sharon I."/>
            <person name="Castelle C.J."/>
            <person name="Probst A.J."/>
            <person name="Thomas B.C."/>
            <person name="Singh A."/>
            <person name="Wilkins M.J."/>
            <person name="Karaoz U."/>
            <person name="Brodie E.L."/>
            <person name="Williams K.H."/>
            <person name="Hubbard S.S."/>
            <person name="Banfield J.F."/>
        </authorList>
    </citation>
    <scope>NUCLEOTIDE SEQUENCE [LARGE SCALE GENOMIC DNA]</scope>
</reference>
<dbReference type="AlphaFoldDB" id="A0A1F6AHF8"/>
<evidence type="ECO:0000313" key="1">
    <source>
        <dbReference type="EMBL" id="OGG24188.1"/>
    </source>
</evidence>
<gene>
    <name evidence="1" type="ORF">A3A79_03300</name>
</gene>
<organism evidence="1 2">
    <name type="scientific">Candidatus Gottesmanbacteria bacterium RIFCSPLOWO2_01_FULL_43_11b</name>
    <dbReference type="NCBI Taxonomy" id="1798392"/>
    <lineage>
        <taxon>Bacteria</taxon>
        <taxon>Candidatus Gottesmaniibacteriota</taxon>
    </lineage>
</organism>
<dbReference type="SUPFAM" id="SSF53474">
    <property type="entry name" value="alpha/beta-Hydrolases"/>
    <property type="match status" value="1"/>
</dbReference>
<dbReference type="Pfam" id="PF08538">
    <property type="entry name" value="DUF1749"/>
    <property type="match status" value="1"/>
</dbReference>
<evidence type="ECO:0000313" key="2">
    <source>
        <dbReference type="Proteomes" id="UP000178759"/>
    </source>
</evidence>
<dbReference type="Gene3D" id="3.40.50.1820">
    <property type="entry name" value="alpha/beta hydrolase"/>
    <property type="match status" value="1"/>
</dbReference>
<protein>
    <recommendedName>
        <fullName evidence="3">Serine aminopeptidase S33 domain-containing protein</fullName>
    </recommendedName>
</protein>
<dbReference type="InterPro" id="IPR029058">
    <property type="entry name" value="AB_hydrolase_fold"/>
</dbReference>
<accession>A0A1F6AHF8</accession>
<name>A0A1F6AHF8_9BACT</name>
<sequence>MLKGSLVRTVTSDGLELVGFWADQKSDIAVFHSHGTAGDFYTHKFIEIEGGQLATEKVSFLTANNRGHDVYADIRKHTDKGVEWVQIGGGFERFEDCVFDIEAWLDFLTKQGVKKVILQSHSLTSKILYYQHYKHDKRVIGQILLSSQNDAGLMFYALGKKKYEKTNYEINKMVKKEKGNTLLPKELSPVSYETSALMYAGYLTEEGPGTLTPYHNPNSSQWEILEQTKEPLLAIYGGADAYMKPSVKIAADQIKKHAKSTKRLTLKIIKGASHSYVGYERQLTSIIIHWVKAPF</sequence>
<dbReference type="EMBL" id="MFJV01000001">
    <property type="protein sequence ID" value="OGG24188.1"/>
    <property type="molecule type" value="Genomic_DNA"/>
</dbReference>
<evidence type="ECO:0008006" key="3">
    <source>
        <dbReference type="Google" id="ProtNLM"/>
    </source>
</evidence>
<comment type="caution">
    <text evidence="1">The sequence shown here is derived from an EMBL/GenBank/DDBJ whole genome shotgun (WGS) entry which is preliminary data.</text>
</comment>
<dbReference type="Proteomes" id="UP000178759">
    <property type="component" value="Unassembled WGS sequence"/>
</dbReference>
<dbReference type="InterPro" id="IPR013744">
    <property type="entry name" value="SidJ"/>
</dbReference>
<proteinExistence type="predicted"/>
<dbReference type="STRING" id="1798392.A3A79_03300"/>